<keyword evidence="10 18" id="KW-0269">Exonuclease</keyword>
<feature type="binding site" evidence="16">
    <location>
        <position position="175"/>
    </location>
    <ligand>
        <name>substrate</name>
    </ligand>
</feature>
<evidence type="ECO:0000313" key="21">
    <source>
        <dbReference type="Proteomes" id="UP000254631"/>
    </source>
</evidence>
<dbReference type="InterPro" id="IPR012337">
    <property type="entry name" value="RNaseH-like_sf"/>
</dbReference>
<dbReference type="GO" id="GO:0003677">
    <property type="term" value="F:DNA binding"/>
    <property type="evidence" value="ECO:0007669"/>
    <property type="project" value="InterPro"/>
</dbReference>
<keyword evidence="9 18" id="KW-0378">Hydrolase</keyword>
<feature type="domain" description="Exonuclease" evidence="19">
    <location>
        <begin position="20"/>
        <end position="192"/>
    </location>
</feature>
<feature type="binding site" evidence="16">
    <location>
        <position position="27"/>
    </location>
    <ligand>
        <name>substrate</name>
    </ligand>
</feature>
<dbReference type="PANTHER" id="PTHR30231">
    <property type="entry name" value="DNA POLYMERASE III SUBUNIT EPSILON"/>
    <property type="match status" value="1"/>
</dbReference>
<keyword evidence="11 17" id="KW-0460">Magnesium</keyword>
<feature type="binding site" evidence="17">
    <location>
        <position position="175"/>
    </location>
    <ligand>
        <name>a divalent metal cation</name>
        <dbReference type="ChEBI" id="CHEBI:60240"/>
        <label>1</label>
        <note>catalytic</note>
    </ligand>
</feature>
<reference evidence="20 21" key="1">
    <citation type="submission" date="2018-06" db="EMBL/GenBank/DDBJ databases">
        <authorList>
            <consortium name="Pathogen Informatics"/>
            <person name="Doyle S."/>
        </authorList>
    </citation>
    <scope>NUCLEOTIDE SEQUENCE [LARGE SCALE GENOMIC DNA]</scope>
    <source>
        <strain evidence="20 21">NCTC12000</strain>
    </source>
</reference>
<dbReference type="SUPFAM" id="SSF53098">
    <property type="entry name" value="Ribonuclease H-like"/>
    <property type="match status" value="1"/>
</dbReference>
<feature type="binding site" evidence="17">
    <location>
        <position position="25"/>
    </location>
    <ligand>
        <name>a divalent metal cation</name>
        <dbReference type="ChEBI" id="CHEBI:60240"/>
        <label>1</label>
        <note>catalytic</note>
    </ligand>
</feature>
<evidence type="ECO:0000256" key="18">
    <source>
        <dbReference type="RuleBase" id="RU364087"/>
    </source>
</evidence>
<keyword evidence="13 17" id="KW-0464">Manganese</keyword>
<dbReference type="FunFam" id="3.30.420.10:FF:000012">
    <property type="entry name" value="DNA polymerase III subunit epsilon"/>
    <property type="match status" value="1"/>
</dbReference>
<protein>
    <recommendedName>
        <fullName evidence="3 18">DNA polymerase III subunit epsilon</fullName>
        <ecNumber evidence="2 18">2.7.7.7</ecNumber>
    </recommendedName>
</protein>
<evidence type="ECO:0000256" key="12">
    <source>
        <dbReference type="ARBA" id="ARBA00022932"/>
    </source>
</evidence>
<comment type="cofactor">
    <cofactor evidence="17">
        <name>Mg(2+)</name>
        <dbReference type="ChEBI" id="CHEBI:18420"/>
    </cofactor>
    <cofactor evidence="17">
        <name>Mn(2+)</name>
        <dbReference type="ChEBI" id="CHEBI:29035"/>
    </cofactor>
    <text evidence="17">Binds 2 divalent metal cations. Magnesium or manganese.</text>
</comment>
<dbReference type="GO" id="GO:0046872">
    <property type="term" value="F:metal ion binding"/>
    <property type="evidence" value="ECO:0007669"/>
    <property type="project" value="UniProtKB-KW"/>
</dbReference>
<gene>
    <name evidence="18 20" type="primary">dnaQ</name>
    <name evidence="20" type="ORF">NCTC12000_01504</name>
</gene>
<dbReference type="GO" id="GO:0005829">
    <property type="term" value="C:cytosol"/>
    <property type="evidence" value="ECO:0007669"/>
    <property type="project" value="TreeGrafter"/>
</dbReference>
<comment type="subunit">
    <text evidence="18">DNA polymerase III contains a core (composed of alpha, epsilon and theta chains) that associates with a tau subunit. This core dimerizes to form the POLIII' complex. PolIII' associates with the gamma complex (composed of gamma, delta, delta', psi and chi chains) and with the beta chain to form the complete DNA polymerase III complex.</text>
</comment>
<dbReference type="InterPro" id="IPR036397">
    <property type="entry name" value="RNaseH_sf"/>
</dbReference>
<evidence type="ECO:0000256" key="15">
    <source>
        <dbReference type="PIRSR" id="PIRSR606309-1"/>
    </source>
</evidence>
<feature type="binding site" evidence="16">
    <location>
        <position position="75"/>
    </location>
    <ligand>
        <name>substrate</name>
    </ligand>
</feature>
<dbReference type="NCBIfam" id="TIGR00573">
    <property type="entry name" value="dnaq"/>
    <property type="match status" value="1"/>
</dbReference>
<evidence type="ECO:0000313" key="20">
    <source>
        <dbReference type="EMBL" id="STX79512.1"/>
    </source>
</evidence>
<evidence type="ECO:0000256" key="9">
    <source>
        <dbReference type="ARBA" id="ARBA00022801"/>
    </source>
</evidence>
<feature type="binding site" evidence="17">
    <location>
        <position position="27"/>
    </location>
    <ligand>
        <name>a divalent metal cation</name>
        <dbReference type="ChEBI" id="CHEBI:60240"/>
        <label>1</label>
        <note>catalytic</note>
    </ligand>
</feature>
<keyword evidence="8 17" id="KW-0479">Metal-binding</keyword>
<dbReference type="InterPro" id="IPR006309">
    <property type="entry name" value="DnaQ_proteo"/>
</dbReference>
<dbReference type="Gene3D" id="3.30.420.10">
    <property type="entry name" value="Ribonuclease H-like superfamily/Ribonuclease H"/>
    <property type="match status" value="1"/>
</dbReference>
<evidence type="ECO:0000256" key="4">
    <source>
        <dbReference type="ARBA" id="ARBA00022679"/>
    </source>
</evidence>
<keyword evidence="5 18" id="KW-0548">Nucleotidyltransferase</keyword>
<dbReference type="AlphaFoldDB" id="A0A378K8H3"/>
<evidence type="ECO:0000256" key="14">
    <source>
        <dbReference type="ARBA" id="ARBA00049244"/>
    </source>
</evidence>
<name>A0A378K8H3_LEGPN</name>
<evidence type="ECO:0000256" key="7">
    <source>
        <dbReference type="ARBA" id="ARBA00022722"/>
    </source>
</evidence>
<evidence type="ECO:0000256" key="17">
    <source>
        <dbReference type="PIRSR" id="PIRSR606309-3"/>
    </source>
</evidence>
<evidence type="ECO:0000256" key="1">
    <source>
        <dbReference type="ARBA" id="ARBA00001936"/>
    </source>
</evidence>
<feature type="binding site" evidence="16">
    <location>
        <position position="25"/>
    </location>
    <ligand>
        <name>substrate</name>
    </ligand>
</feature>
<dbReference type="SMART" id="SM00479">
    <property type="entry name" value="EXOIII"/>
    <property type="match status" value="1"/>
</dbReference>
<dbReference type="GO" id="GO:0008408">
    <property type="term" value="F:3'-5' exonuclease activity"/>
    <property type="evidence" value="ECO:0007669"/>
    <property type="project" value="TreeGrafter"/>
</dbReference>
<evidence type="ECO:0000256" key="5">
    <source>
        <dbReference type="ARBA" id="ARBA00022695"/>
    </source>
</evidence>
<evidence type="ECO:0000256" key="2">
    <source>
        <dbReference type="ARBA" id="ARBA00012417"/>
    </source>
</evidence>
<keyword evidence="4 18" id="KW-0808">Transferase</keyword>
<dbReference type="NCBIfam" id="TIGR01406">
    <property type="entry name" value="dnaQ_proteo"/>
    <property type="match status" value="1"/>
</dbReference>
<comment type="catalytic activity">
    <reaction evidence="14 18">
        <text>DNA(n) + a 2'-deoxyribonucleoside 5'-triphosphate = DNA(n+1) + diphosphate</text>
        <dbReference type="Rhea" id="RHEA:22508"/>
        <dbReference type="Rhea" id="RHEA-COMP:17339"/>
        <dbReference type="Rhea" id="RHEA-COMP:17340"/>
        <dbReference type="ChEBI" id="CHEBI:33019"/>
        <dbReference type="ChEBI" id="CHEBI:61560"/>
        <dbReference type="ChEBI" id="CHEBI:173112"/>
        <dbReference type="EC" id="2.7.7.7"/>
    </reaction>
</comment>
<dbReference type="Pfam" id="PF00929">
    <property type="entry name" value="RNase_T"/>
    <property type="match status" value="1"/>
</dbReference>
<sequence length="251" mass="29228">MIWLMLWQIWVLRSYHRVMRQVILDTETTGIGPEQGHRVIEIGCIELIDRKLTGKHFHIYLNPQREVDEGAFRVHGISTEFLQDKPLFQDIVTEFIQFVEGSELIIHNAPFDVGFLNSELKHVKWNKTLEDYCRILDTLILAREKHPGQRNSLDALCKRYEIDHFNRELHGALLDAEILAYVYLAMTGGQSSLFTEVESSMSHSKIKTQEIKSLSLKKPVIMKANEEELIQHQSFVEFISKKSGINHWEEV</sequence>
<dbReference type="EMBL" id="UGOL01000001">
    <property type="protein sequence ID" value="STX79512.1"/>
    <property type="molecule type" value="Genomic_DNA"/>
</dbReference>
<dbReference type="CDD" id="cd06131">
    <property type="entry name" value="DNA_pol_III_epsilon_Ecoli_like"/>
    <property type="match status" value="1"/>
</dbReference>
<dbReference type="EC" id="2.7.7.7" evidence="2 18"/>
<accession>A0A378K8H3</accession>
<evidence type="ECO:0000256" key="6">
    <source>
        <dbReference type="ARBA" id="ARBA00022705"/>
    </source>
</evidence>
<dbReference type="NCBIfam" id="NF004316">
    <property type="entry name" value="PRK05711.1"/>
    <property type="match status" value="1"/>
</dbReference>
<dbReference type="Proteomes" id="UP000254631">
    <property type="component" value="Unassembled WGS sequence"/>
</dbReference>
<feature type="active site" description="Proton acceptor" evidence="15">
    <location>
        <position position="170"/>
    </location>
</feature>
<keyword evidence="7 18" id="KW-0540">Nuclease</keyword>
<evidence type="ECO:0000256" key="16">
    <source>
        <dbReference type="PIRSR" id="PIRSR606309-2"/>
    </source>
</evidence>
<comment type="function">
    <text evidence="18">DNA polymerase III is a complex, multichain enzyme responsible for most of the replicative synthesis in bacteria. The epsilon subunit contain the editing function and is a proofreading 3'-5' exonuclease.</text>
</comment>
<organism evidence="20 21">
    <name type="scientific">Legionella pneumophila</name>
    <dbReference type="NCBI Taxonomy" id="446"/>
    <lineage>
        <taxon>Bacteria</taxon>
        <taxon>Pseudomonadati</taxon>
        <taxon>Pseudomonadota</taxon>
        <taxon>Gammaproteobacteria</taxon>
        <taxon>Legionellales</taxon>
        <taxon>Legionellaceae</taxon>
        <taxon>Legionella</taxon>
    </lineage>
</organism>
<dbReference type="InterPro" id="IPR006054">
    <property type="entry name" value="DnaQ"/>
</dbReference>
<evidence type="ECO:0000256" key="10">
    <source>
        <dbReference type="ARBA" id="ARBA00022839"/>
    </source>
</evidence>
<dbReference type="GO" id="GO:0003887">
    <property type="term" value="F:DNA-directed DNA polymerase activity"/>
    <property type="evidence" value="ECO:0007669"/>
    <property type="project" value="UniProtKB-KW"/>
</dbReference>
<keyword evidence="12 18" id="KW-0239">DNA-directed DNA polymerase</keyword>
<dbReference type="PANTHER" id="PTHR30231:SF41">
    <property type="entry name" value="DNA POLYMERASE III SUBUNIT EPSILON"/>
    <property type="match status" value="1"/>
</dbReference>
<keyword evidence="6 18" id="KW-0235">DNA replication</keyword>
<proteinExistence type="predicted"/>
<evidence type="ECO:0000256" key="13">
    <source>
        <dbReference type="ARBA" id="ARBA00023211"/>
    </source>
</evidence>
<evidence type="ECO:0000256" key="8">
    <source>
        <dbReference type="ARBA" id="ARBA00022723"/>
    </source>
</evidence>
<comment type="cofactor">
    <cofactor evidence="1 18">
        <name>Mn(2+)</name>
        <dbReference type="ChEBI" id="CHEBI:29035"/>
    </cofactor>
</comment>
<dbReference type="InterPro" id="IPR013520">
    <property type="entry name" value="Ribonucl_H"/>
</dbReference>
<evidence type="ECO:0000259" key="19">
    <source>
        <dbReference type="SMART" id="SM00479"/>
    </source>
</evidence>
<evidence type="ECO:0000256" key="11">
    <source>
        <dbReference type="ARBA" id="ARBA00022842"/>
    </source>
</evidence>
<dbReference type="GO" id="GO:0045004">
    <property type="term" value="P:DNA replication proofreading"/>
    <property type="evidence" value="ECO:0007669"/>
    <property type="project" value="TreeGrafter"/>
</dbReference>
<evidence type="ECO:0000256" key="3">
    <source>
        <dbReference type="ARBA" id="ARBA00020352"/>
    </source>
</evidence>